<feature type="domain" description="Protein kinase" evidence="1">
    <location>
        <begin position="209"/>
        <end position="487"/>
    </location>
</feature>
<accession>A0A3B0N876</accession>
<dbReference type="GO" id="GO:0004672">
    <property type="term" value="F:protein kinase activity"/>
    <property type="evidence" value="ECO:0007669"/>
    <property type="project" value="InterPro"/>
</dbReference>
<protein>
    <recommendedName>
        <fullName evidence="1">Protein kinase domain-containing protein</fullName>
    </recommendedName>
</protein>
<dbReference type="SUPFAM" id="SSF56112">
    <property type="entry name" value="Protein kinase-like (PK-like)"/>
    <property type="match status" value="1"/>
</dbReference>
<dbReference type="GO" id="GO:0005524">
    <property type="term" value="F:ATP binding"/>
    <property type="evidence" value="ECO:0007669"/>
    <property type="project" value="InterPro"/>
</dbReference>
<dbReference type="InterPro" id="IPR011009">
    <property type="entry name" value="Kinase-like_dom_sf"/>
</dbReference>
<evidence type="ECO:0000313" key="3">
    <source>
        <dbReference type="EMBL" id="SVP90388.1"/>
    </source>
</evidence>
<gene>
    <name evidence="2" type="ORF">TAT_000110100</name>
    <name evidence="3" type="ORF">TAV_000109400</name>
</gene>
<dbReference type="PROSITE" id="PS50011">
    <property type="entry name" value="PROTEIN_KINASE_DOM"/>
    <property type="match status" value="1"/>
</dbReference>
<dbReference type="InterPro" id="IPR000719">
    <property type="entry name" value="Prot_kinase_dom"/>
</dbReference>
<dbReference type="EMBL" id="UIVT01000001">
    <property type="protein sequence ID" value="SVP89248.1"/>
    <property type="molecule type" value="Genomic_DNA"/>
</dbReference>
<name>A0A3B0N876_THEAN</name>
<evidence type="ECO:0000313" key="2">
    <source>
        <dbReference type="EMBL" id="SVP89248.1"/>
    </source>
</evidence>
<dbReference type="AlphaFoldDB" id="A0A3B0N876"/>
<evidence type="ECO:0000259" key="1">
    <source>
        <dbReference type="PROSITE" id="PS50011"/>
    </source>
</evidence>
<proteinExistence type="predicted"/>
<organism evidence="3">
    <name type="scientific">Theileria annulata</name>
    <dbReference type="NCBI Taxonomy" id="5874"/>
    <lineage>
        <taxon>Eukaryota</taxon>
        <taxon>Sar</taxon>
        <taxon>Alveolata</taxon>
        <taxon>Apicomplexa</taxon>
        <taxon>Aconoidasida</taxon>
        <taxon>Piroplasmida</taxon>
        <taxon>Theileriidae</taxon>
        <taxon>Theileria</taxon>
    </lineage>
</organism>
<dbReference type="Gene3D" id="1.10.510.10">
    <property type="entry name" value="Transferase(Phosphotransferase) domain 1"/>
    <property type="match status" value="1"/>
</dbReference>
<dbReference type="EMBL" id="UIVS01000001">
    <property type="protein sequence ID" value="SVP90388.1"/>
    <property type="molecule type" value="Genomic_DNA"/>
</dbReference>
<reference evidence="3" key="1">
    <citation type="submission" date="2018-07" db="EMBL/GenBank/DDBJ databases">
        <authorList>
            <person name="Quirk P.G."/>
            <person name="Krulwich T.A."/>
        </authorList>
    </citation>
    <scope>NUCLEOTIDE SEQUENCE</scope>
    <source>
        <strain evidence="3">Anand</strain>
    </source>
</reference>
<sequence length="487" mass="55911">MTEVPYNTVVEEFLSSNRSDISKDGIVAEGQDSTILSDSLTFLSDYNLHDHNSLNDLDLTLGQYDPEFTNLIDSDLFNQLVNEDNGRINRRFSWPCVYSDDYDLYLDSNNCNNALTDRRETKARTTLSRFRSLDGVKSFSILRRNTWGSLMYRFRKFCIEHNRNNLVGKSRGSSLDSNSSLSGSSDLNTKSLENILNLKNDVVQYAIFKPANLNINNREFMNGFVKNKEEKDDIVTVVKSLSNKRVSTYGLTRIIKCTSRQEYEVLDHNTGNYFLLKLTNNLNTFNIYKTLFDNPHPNFVEVIQLLTNSDFNSTNDNQSPQNQDSIYYILLNTCNHMRLSDYHINTLPSLIDFKVLRNIIKGLLNFVLYLHSRSLVLSKLSMKSVILCNSSSNGLENGINGDVRPKVLDLEDVRECEGKNDIKHDLWIIGNLLFNFIEGKQSDENYSFKSNLWTLCPKMFDFCIIALGKRSSFNSALEALIHPWFTS</sequence>
<dbReference type="VEuPathDB" id="PiroplasmaDB:TA16345"/>